<gene>
    <name evidence="1" type="ORF">O181_079944</name>
</gene>
<evidence type="ECO:0000313" key="2">
    <source>
        <dbReference type="Proteomes" id="UP000765509"/>
    </source>
</evidence>
<sequence>MDWVTELVPGGKENFNACLIIADRFIKSMRCLPCHKEDTAMDTALLFGTTSYLPVESLRSSSVIGTQSSHLNFGPTSMKCWVLNLLFLQLTIHKQMD</sequence>
<proteinExistence type="predicted"/>
<accession>A0A9Q3FJX7</accession>
<comment type="caution">
    <text evidence="1">The sequence shown here is derived from an EMBL/GenBank/DDBJ whole genome shotgun (WGS) entry which is preliminary data.</text>
</comment>
<name>A0A9Q3FJX7_9BASI</name>
<keyword evidence="2" id="KW-1185">Reference proteome</keyword>
<protein>
    <submittedName>
        <fullName evidence="1">Uncharacterized protein</fullName>
    </submittedName>
</protein>
<organism evidence="1 2">
    <name type="scientific">Austropuccinia psidii MF-1</name>
    <dbReference type="NCBI Taxonomy" id="1389203"/>
    <lineage>
        <taxon>Eukaryota</taxon>
        <taxon>Fungi</taxon>
        <taxon>Dikarya</taxon>
        <taxon>Basidiomycota</taxon>
        <taxon>Pucciniomycotina</taxon>
        <taxon>Pucciniomycetes</taxon>
        <taxon>Pucciniales</taxon>
        <taxon>Sphaerophragmiaceae</taxon>
        <taxon>Austropuccinia</taxon>
    </lineage>
</organism>
<dbReference type="Proteomes" id="UP000765509">
    <property type="component" value="Unassembled WGS sequence"/>
</dbReference>
<dbReference type="AlphaFoldDB" id="A0A9Q3FJX7"/>
<reference evidence="1" key="1">
    <citation type="submission" date="2021-03" db="EMBL/GenBank/DDBJ databases">
        <title>Draft genome sequence of rust myrtle Austropuccinia psidii MF-1, a brazilian biotype.</title>
        <authorList>
            <person name="Quecine M.C."/>
            <person name="Pachon D.M.R."/>
            <person name="Bonatelli M.L."/>
            <person name="Correr F.H."/>
            <person name="Franceschini L.M."/>
            <person name="Leite T.F."/>
            <person name="Margarido G.R.A."/>
            <person name="Almeida C.A."/>
            <person name="Ferrarezi J.A."/>
            <person name="Labate C.A."/>
        </authorList>
    </citation>
    <scope>NUCLEOTIDE SEQUENCE</scope>
    <source>
        <strain evidence="1">MF-1</strain>
    </source>
</reference>
<dbReference type="OrthoDB" id="2273864at2759"/>
<evidence type="ECO:0000313" key="1">
    <source>
        <dbReference type="EMBL" id="MBW0540229.1"/>
    </source>
</evidence>
<dbReference type="EMBL" id="AVOT02044883">
    <property type="protein sequence ID" value="MBW0540229.1"/>
    <property type="molecule type" value="Genomic_DNA"/>
</dbReference>